<comment type="cofactor">
    <cofactor evidence="1 19">
        <name>FAD</name>
        <dbReference type="ChEBI" id="CHEBI:57692"/>
    </cofactor>
</comment>
<keyword evidence="16 19" id="KW-0961">Cell wall biogenesis/degradation</keyword>
<feature type="active site" evidence="19">
    <location>
        <position position="160"/>
    </location>
</feature>
<feature type="domain" description="FAD-binding PCMH-type" evidence="20">
    <location>
        <begin position="17"/>
        <end position="180"/>
    </location>
</feature>
<dbReference type="Gene3D" id="3.30.43.10">
    <property type="entry name" value="Uridine Diphospho-n-acetylenolpyruvylglucosamine Reductase, domain 2"/>
    <property type="match status" value="1"/>
</dbReference>
<gene>
    <name evidence="19" type="primary">murB</name>
    <name evidence="21" type="ordered locus">Dbac_3186</name>
</gene>
<evidence type="ECO:0000313" key="22">
    <source>
        <dbReference type="Proteomes" id="UP000002216"/>
    </source>
</evidence>
<evidence type="ECO:0000256" key="12">
    <source>
        <dbReference type="ARBA" id="ARBA00022960"/>
    </source>
</evidence>
<dbReference type="GO" id="GO:0008762">
    <property type="term" value="F:UDP-N-acetylmuramate dehydrogenase activity"/>
    <property type="evidence" value="ECO:0007669"/>
    <property type="project" value="UniProtKB-UniRule"/>
</dbReference>
<dbReference type="RefSeq" id="WP_015775350.1">
    <property type="nucleotide sequence ID" value="NC_013173.1"/>
</dbReference>
<keyword evidence="15 19" id="KW-0131">Cell cycle</keyword>
<dbReference type="InterPro" id="IPR036318">
    <property type="entry name" value="FAD-bd_PCMH-like_sf"/>
</dbReference>
<evidence type="ECO:0000256" key="18">
    <source>
        <dbReference type="ARBA" id="ARBA00048914"/>
    </source>
</evidence>
<dbReference type="InterPro" id="IPR006094">
    <property type="entry name" value="Oxid_FAD_bind_N"/>
</dbReference>
<feature type="active site" description="Proton donor" evidence="19">
    <location>
        <position position="209"/>
    </location>
</feature>
<reference evidence="21 22" key="1">
    <citation type="journal article" date="2009" name="Stand. Genomic Sci.">
        <title>Complete genome sequence of Desulfomicrobium baculatum type strain (X).</title>
        <authorList>
            <person name="Copeland A."/>
            <person name="Spring S."/>
            <person name="Goker M."/>
            <person name="Schneider S."/>
            <person name="Lapidus A."/>
            <person name="Del Rio T.G."/>
            <person name="Tice H."/>
            <person name="Cheng J.F."/>
            <person name="Chen F."/>
            <person name="Nolan M."/>
            <person name="Bruce D."/>
            <person name="Goodwin L."/>
            <person name="Pitluck S."/>
            <person name="Ivanova N."/>
            <person name="Mavrommatis K."/>
            <person name="Ovchinnikova G."/>
            <person name="Pati A."/>
            <person name="Chen A."/>
            <person name="Palaniappan K."/>
            <person name="Land M."/>
            <person name="Hauser L."/>
            <person name="Chang Y.J."/>
            <person name="Jeffries C.C."/>
            <person name="Meincke L."/>
            <person name="Sims D."/>
            <person name="Brettin T."/>
            <person name="Detter J.C."/>
            <person name="Han C."/>
            <person name="Chain P."/>
            <person name="Bristow J."/>
            <person name="Eisen J.A."/>
            <person name="Markowitz V."/>
            <person name="Hugenholtz P."/>
            <person name="Kyrpides N.C."/>
            <person name="Klenk H.P."/>
            <person name="Lucas S."/>
        </authorList>
    </citation>
    <scope>NUCLEOTIDE SEQUENCE [LARGE SCALE GENOMIC DNA]</scope>
    <source>
        <strain evidence="22">DSM 4028 / VKM B-1378 / X</strain>
    </source>
</reference>
<keyword evidence="10 19" id="KW-0274">FAD</keyword>
<comment type="pathway">
    <text evidence="4 19">Cell wall biogenesis; peptidoglycan biosynthesis.</text>
</comment>
<dbReference type="NCBIfam" id="TIGR00179">
    <property type="entry name" value="murB"/>
    <property type="match status" value="1"/>
</dbReference>
<keyword evidence="12 19" id="KW-0133">Cell shape</keyword>
<dbReference type="UniPathway" id="UPA00219"/>
<evidence type="ECO:0000256" key="4">
    <source>
        <dbReference type="ARBA" id="ARBA00004752"/>
    </source>
</evidence>
<evidence type="ECO:0000256" key="15">
    <source>
        <dbReference type="ARBA" id="ARBA00023306"/>
    </source>
</evidence>
<dbReference type="PANTHER" id="PTHR21071:SF4">
    <property type="entry name" value="UDP-N-ACETYLENOLPYRUVOYLGLUCOSAMINE REDUCTASE"/>
    <property type="match status" value="1"/>
</dbReference>
<evidence type="ECO:0000313" key="21">
    <source>
        <dbReference type="EMBL" id="ACU91261.1"/>
    </source>
</evidence>
<dbReference type="SUPFAM" id="SSF56194">
    <property type="entry name" value="Uridine diphospho-N-Acetylenolpyruvylglucosamine reductase, MurB, C-terminal domain"/>
    <property type="match status" value="1"/>
</dbReference>
<dbReference type="STRING" id="525897.Dbac_3186"/>
<dbReference type="SUPFAM" id="SSF56176">
    <property type="entry name" value="FAD-binding/transporter-associated domain-like"/>
    <property type="match status" value="1"/>
</dbReference>
<evidence type="ECO:0000256" key="19">
    <source>
        <dbReference type="HAMAP-Rule" id="MF_00037"/>
    </source>
</evidence>
<sequence length="290" mass="31721">MKHLQNIPLKNYSTFRIGGVAKDIFFPGTPHELVEIVCRHRADNVPFWIHGGGANTLFPDSEILMPIISTSEMTACVRNGGTVHAQAGKIMDAWVLECLREGLGGIECLSGIPGTLGGALFMNAGAYGHEISDHLVSVTVLTRDGRVIDIPKQECGFGYRQASALREAVVLAGTWSLPQSDPKPLLAKRKEILARRKEKQPLEFPSAGSVFKRPEGAYASQLIDQAGLKGLRVGGAQVSEKHAGFIVNVDNATCRDVLELVEICRKTVRERFGYELELEQCLCPFCPDHK</sequence>
<evidence type="ECO:0000256" key="5">
    <source>
        <dbReference type="ARBA" id="ARBA00012518"/>
    </source>
</evidence>
<comment type="catalytic activity">
    <reaction evidence="18 19">
        <text>UDP-N-acetyl-alpha-D-muramate + NADP(+) = UDP-N-acetyl-3-O-(1-carboxyvinyl)-alpha-D-glucosamine + NADPH + H(+)</text>
        <dbReference type="Rhea" id="RHEA:12248"/>
        <dbReference type="ChEBI" id="CHEBI:15378"/>
        <dbReference type="ChEBI" id="CHEBI:57783"/>
        <dbReference type="ChEBI" id="CHEBI:58349"/>
        <dbReference type="ChEBI" id="CHEBI:68483"/>
        <dbReference type="ChEBI" id="CHEBI:70757"/>
        <dbReference type="EC" id="1.3.1.98"/>
    </reaction>
</comment>
<keyword evidence="13 19" id="KW-0573">Peptidoglycan synthesis</keyword>
<dbReference type="eggNOG" id="COG0812">
    <property type="taxonomic scope" value="Bacteria"/>
</dbReference>
<dbReference type="OrthoDB" id="9804753at2"/>
<dbReference type="InterPro" id="IPR016169">
    <property type="entry name" value="FAD-bd_PCMH_sub2"/>
</dbReference>
<dbReference type="GO" id="GO:0071949">
    <property type="term" value="F:FAD binding"/>
    <property type="evidence" value="ECO:0007669"/>
    <property type="project" value="InterPro"/>
</dbReference>
<comment type="similarity">
    <text evidence="19">Belongs to the MurB family.</text>
</comment>
<evidence type="ECO:0000256" key="3">
    <source>
        <dbReference type="ARBA" id="ARBA00004496"/>
    </source>
</evidence>
<proteinExistence type="inferred from homology"/>
<dbReference type="EC" id="1.3.1.98" evidence="5 19"/>
<name>C7LXM5_DESBD</name>
<organism evidence="21 22">
    <name type="scientific">Desulfomicrobium baculatum (strain DSM 4028 / VKM B-1378 / X)</name>
    <name type="common">Desulfovibrio baculatus</name>
    <dbReference type="NCBI Taxonomy" id="525897"/>
    <lineage>
        <taxon>Bacteria</taxon>
        <taxon>Pseudomonadati</taxon>
        <taxon>Thermodesulfobacteriota</taxon>
        <taxon>Desulfovibrionia</taxon>
        <taxon>Desulfovibrionales</taxon>
        <taxon>Desulfomicrobiaceae</taxon>
        <taxon>Desulfomicrobium</taxon>
    </lineage>
</organism>
<dbReference type="PANTHER" id="PTHR21071">
    <property type="entry name" value="UDP-N-ACETYLENOLPYRUVOYLGLUCOSAMINE REDUCTASE"/>
    <property type="match status" value="1"/>
</dbReference>
<keyword evidence="9 19" id="KW-0285">Flavoprotein</keyword>
<evidence type="ECO:0000256" key="11">
    <source>
        <dbReference type="ARBA" id="ARBA00022857"/>
    </source>
</evidence>
<dbReference type="GO" id="GO:0071555">
    <property type="term" value="P:cell wall organization"/>
    <property type="evidence" value="ECO:0007669"/>
    <property type="project" value="UniProtKB-KW"/>
</dbReference>
<dbReference type="GO" id="GO:0005829">
    <property type="term" value="C:cytosol"/>
    <property type="evidence" value="ECO:0007669"/>
    <property type="project" value="TreeGrafter"/>
</dbReference>
<dbReference type="GO" id="GO:0009252">
    <property type="term" value="P:peptidoglycan biosynthetic process"/>
    <property type="evidence" value="ECO:0007669"/>
    <property type="project" value="UniProtKB-UniRule"/>
</dbReference>
<dbReference type="Proteomes" id="UP000002216">
    <property type="component" value="Chromosome"/>
</dbReference>
<evidence type="ECO:0000256" key="1">
    <source>
        <dbReference type="ARBA" id="ARBA00001974"/>
    </source>
</evidence>
<keyword evidence="11 19" id="KW-0521">NADP</keyword>
<evidence type="ECO:0000256" key="10">
    <source>
        <dbReference type="ARBA" id="ARBA00022827"/>
    </source>
</evidence>
<dbReference type="Pfam" id="PF02873">
    <property type="entry name" value="MurB_C"/>
    <property type="match status" value="1"/>
</dbReference>
<dbReference type="InterPro" id="IPR011601">
    <property type="entry name" value="MurB_C"/>
</dbReference>
<dbReference type="InterPro" id="IPR003170">
    <property type="entry name" value="MurB"/>
</dbReference>
<keyword evidence="7 19" id="KW-0963">Cytoplasm</keyword>
<dbReference type="HAMAP" id="MF_00037">
    <property type="entry name" value="MurB"/>
    <property type="match status" value="1"/>
</dbReference>
<dbReference type="InterPro" id="IPR016167">
    <property type="entry name" value="FAD-bd_PCMH_sub1"/>
</dbReference>
<dbReference type="KEGG" id="dba:Dbac_3186"/>
<keyword evidence="8 19" id="KW-0132">Cell division</keyword>
<dbReference type="Gene3D" id="3.90.78.10">
    <property type="entry name" value="UDP-N-acetylenolpyruvoylglucosamine reductase, C-terminal domain"/>
    <property type="match status" value="1"/>
</dbReference>
<evidence type="ECO:0000256" key="9">
    <source>
        <dbReference type="ARBA" id="ARBA00022630"/>
    </source>
</evidence>
<keyword evidence="14 19" id="KW-0560">Oxidoreductase</keyword>
<evidence type="ECO:0000256" key="7">
    <source>
        <dbReference type="ARBA" id="ARBA00022490"/>
    </source>
</evidence>
<evidence type="ECO:0000259" key="20">
    <source>
        <dbReference type="PROSITE" id="PS51387"/>
    </source>
</evidence>
<feature type="active site" evidence="19">
    <location>
        <position position="279"/>
    </location>
</feature>
<evidence type="ECO:0000256" key="2">
    <source>
        <dbReference type="ARBA" id="ARBA00003921"/>
    </source>
</evidence>
<dbReference type="EMBL" id="CP001629">
    <property type="protein sequence ID" value="ACU91261.1"/>
    <property type="molecule type" value="Genomic_DNA"/>
</dbReference>
<evidence type="ECO:0000256" key="8">
    <source>
        <dbReference type="ARBA" id="ARBA00022618"/>
    </source>
</evidence>
<dbReference type="AlphaFoldDB" id="C7LXM5"/>
<dbReference type="PROSITE" id="PS51387">
    <property type="entry name" value="FAD_PCMH"/>
    <property type="match status" value="1"/>
</dbReference>
<accession>C7LXM5</accession>
<evidence type="ECO:0000256" key="16">
    <source>
        <dbReference type="ARBA" id="ARBA00023316"/>
    </source>
</evidence>
<comment type="function">
    <text evidence="2 19">Cell wall formation.</text>
</comment>
<evidence type="ECO:0000256" key="14">
    <source>
        <dbReference type="ARBA" id="ARBA00023002"/>
    </source>
</evidence>
<dbReference type="Pfam" id="PF01565">
    <property type="entry name" value="FAD_binding_4"/>
    <property type="match status" value="1"/>
</dbReference>
<dbReference type="HOGENOM" id="CLU_035304_1_0_7"/>
<dbReference type="GO" id="GO:0051301">
    <property type="term" value="P:cell division"/>
    <property type="evidence" value="ECO:0007669"/>
    <property type="project" value="UniProtKB-KW"/>
</dbReference>
<dbReference type="GO" id="GO:0008360">
    <property type="term" value="P:regulation of cell shape"/>
    <property type="evidence" value="ECO:0007669"/>
    <property type="project" value="UniProtKB-KW"/>
</dbReference>
<dbReference type="NCBIfam" id="NF010480">
    <property type="entry name" value="PRK13905.1"/>
    <property type="match status" value="1"/>
</dbReference>
<evidence type="ECO:0000256" key="6">
    <source>
        <dbReference type="ARBA" id="ARBA00015188"/>
    </source>
</evidence>
<evidence type="ECO:0000256" key="13">
    <source>
        <dbReference type="ARBA" id="ARBA00022984"/>
    </source>
</evidence>
<keyword evidence="22" id="KW-1185">Reference proteome</keyword>
<dbReference type="Gene3D" id="3.30.465.10">
    <property type="match status" value="1"/>
</dbReference>
<dbReference type="InterPro" id="IPR016166">
    <property type="entry name" value="FAD-bd_PCMH"/>
</dbReference>
<comment type="subcellular location">
    <subcellularLocation>
        <location evidence="3 19">Cytoplasm</location>
    </subcellularLocation>
</comment>
<evidence type="ECO:0000256" key="17">
    <source>
        <dbReference type="ARBA" id="ARBA00031026"/>
    </source>
</evidence>
<dbReference type="InterPro" id="IPR036635">
    <property type="entry name" value="MurB_C_sf"/>
</dbReference>
<protein>
    <recommendedName>
        <fullName evidence="6 19">UDP-N-acetylenolpyruvoylglucosamine reductase</fullName>
        <ecNumber evidence="5 19">1.3.1.98</ecNumber>
    </recommendedName>
    <alternativeName>
        <fullName evidence="17 19">UDP-N-acetylmuramate dehydrogenase</fullName>
    </alternativeName>
</protein>